<dbReference type="Pfam" id="PF00724">
    <property type="entry name" value="Oxidored_FMN"/>
    <property type="match status" value="1"/>
</dbReference>
<dbReference type="Gene3D" id="3.20.20.70">
    <property type="entry name" value="Aldolase class I"/>
    <property type="match status" value="1"/>
</dbReference>
<evidence type="ECO:0000256" key="1">
    <source>
        <dbReference type="ARBA" id="ARBA00022630"/>
    </source>
</evidence>
<dbReference type="Proteomes" id="UP000186919">
    <property type="component" value="Unassembled WGS sequence"/>
</dbReference>
<name>A0A179VFK2_9MYCO</name>
<dbReference type="PANTHER" id="PTHR43656:SF2">
    <property type="entry name" value="BINDING OXIDOREDUCTASE, PUTATIVE (AFU_ORTHOLOGUE AFUA_2G08260)-RELATED"/>
    <property type="match status" value="1"/>
</dbReference>
<feature type="domain" description="NADH:flavin oxidoreductase/NADH oxidase N-terminal" evidence="3">
    <location>
        <begin position="5"/>
        <end position="337"/>
    </location>
</feature>
<reference evidence="4 5" key="1">
    <citation type="submission" date="2016-01" db="EMBL/GenBank/DDBJ databases">
        <title>Mycobacterium immunogenum strain CD11_6 genome sequencing and assembly.</title>
        <authorList>
            <person name="Kaur G."/>
            <person name="Nair G.R."/>
            <person name="Mayilraj S."/>
        </authorList>
    </citation>
    <scope>NUCLEOTIDE SEQUENCE [LARGE SCALE GENOMIC DNA]</scope>
    <source>
        <strain evidence="4 5">CD11-6</strain>
    </source>
</reference>
<evidence type="ECO:0000313" key="5">
    <source>
        <dbReference type="Proteomes" id="UP000186919"/>
    </source>
</evidence>
<evidence type="ECO:0000313" key="4">
    <source>
        <dbReference type="EMBL" id="OAT69765.1"/>
    </source>
</evidence>
<dbReference type="GO" id="GO:0016491">
    <property type="term" value="F:oxidoreductase activity"/>
    <property type="evidence" value="ECO:0007669"/>
    <property type="project" value="UniProtKB-KW"/>
</dbReference>
<dbReference type="InterPro" id="IPR051799">
    <property type="entry name" value="NADH_flavin_oxidoreductase"/>
</dbReference>
<evidence type="ECO:0000256" key="2">
    <source>
        <dbReference type="ARBA" id="ARBA00023002"/>
    </source>
</evidence>
<sequence length="409" mass="43738">MRIAEPLTLPCGSTLSNRLAKSSMSEGLADRSGQPGPALNTLYAIWARGGAGLLISGNVMIDPEALGEPGQVIARDRSVLPALAAWAAQVHEVPGPQLWMQINHPGNQAILPLAKRPVSASDRGLPLPLVSLRRSRPLSTAQVRDLARQFADTAALAIEAGWDGVQIHAAHGYLLSQFLSPKTNDRDDEYGGSADARRKVLLDTVIAVRERIGSTVPISVKLNSADFAYGGLDEAESLDVAVALAEAGIDLLEISGGGAEDLANMLGPKAGERPLNAHEAFFLPYAEKLKQRTNVPVMLTGGLRSRDAMERIIAEGTVDIIGMARPMAVYTDYPARLLAGGPPPSIAQTRHLPVRTLDGLAQLMMHSNQFHRIARGLRPLPRPGFVSATRAATRAGVKVVATEIYNRRR</sequence>
<keyword evidence="1" id="KW-0285">Flavoprotein</keyword>
<dbReference type="InterPro" id="IPR001155">
    <property type="entry name" value="OxRdtase_FMN_N"/>
</dbReference>
<dbReference type="GO" id="GO:0010181">
    <property type="term" value="F:FMN binding"/>
    <property type="evidence" value="ECO:0007669"/>
    <property type="project" value="InterPro"/>
</dbReference>
<dbReference type="PANTHER" id="PTHR43656">
    <property type="entry name" value="BINDING OXIDOREDUCTASE, PUTATIVE (AFU_ORTHOLOGUE AFUA_2G08260)-RELATED"/>
    <property type="match status" value="1"/>
</dbReference>
<dbReference type="RefSeq" id="WP_064628324.1">
    <property type="nucleotide sequence ID" value="NZ_LQYE01000002.1"/>
</dbReference>
<dbReference type="EMBL" id="LQYE01000002">
    <property type="protein sequence ID" value="OAT69765.1"/>
    <property type="molecule type" value="Genomic_DNA"/>
</dbReference>
<organism evidence="4 5">
    <name type="scientific">Mycobacteroides immunogenum</name>
    <dbReference type="NCBI Taxonomy" id="83262"/>
    <lineage>
        <taxon>Bacteria</taxon>
        <taxon>Bacillati</taxon>
        <taxon>Actinomycetota</taxon>
        <taxon>Actinomycetes</taxon>
        <taxon>Mycobacteriales</taxon>
        <taxon>Mycobacteriaceae</taxon>
        <taxon>Mycobacteroides</taxon>
    </lineage>
</organism>
<comment type="caution">
    <text evidence="4">The sequence shown here is derived from an EMBL/GenBank/DDBJ whole genome shotgun (WGS) entry which is preliminary data.</text>
</comment>
<dbReference type="SUPFAM" id="SSF51395">
    <property type="entry name" value="FMN-linked oxidoreductases"/>
    <property type="match status" value="1"/>
</dbReference>
<protein>
    <recommendedName>
        <fullName evidence="3">NADH:flavin oxidoreductase/NADH oxidase N-terminal domain-containing protein</fullName>
    </recommendedName>
</protein>
<keyword evidence="2" id="KW-0560">Oxidoreductase</keyword>
<gene>
    <name evidence="4" type="ORF">AWB85_19080</name>
</gene>
<accession>A0A179VFK2</accession>
<proteinExistence type="predicted"/>
<dbReference type="InterPro" id="IPR013785">
    <property type="entry name" value="Aldolase_TIM"/>
</dbReference>
<dbReference type="AlphaFoldDB" id="A0A179VFK2"/>
<evidence type="ECO:0000259" key="3">
    <source>
        <dbReference type="Pfam" id="PF00724"/>
    </source>
</evidence>